<dbReference type="FunFam" id="3.40.50.1240:FF:000039">
    <property type="entry name" value="Phosphoglycerate mutase family protein"/>
    <property type="match status" value="1"/>
</dbReference>
<dbReference type="AlphaFoldDB" id="A0A498JEW6"/>
<dbReference type="SUPFAM" id="SSF53254">
    <property type="entry name" value="Phosphoglycerate mutase-like"/>
    <property type="match status" value="1"/>
</dbReference>
<dbReference type="InterPro" id="IPR029033">
    <property type="entry name" value="His_PPase_superfam"/>
</dbReference>
<proteinExistence type="predicted"/>
<protein>
    <recommendedName>
        <fullName evidence="4">Phosphoglycerate mutase family protein</fullName>
    </recommendedName>
</protein>
<comment type="caution">
    <text evidence="2">The sequence shown here is derived from an EMBL/GenBank/DDBJ whole genome shotgun (WGS) entry which is preliminary data.</text>
</comment>
<dbReference type="InterPro" id="IPR013078">
    <property type="entry name" value="His_Pase_superF_clade-1"/>
</dbReference>
<evidence type="ECO:0008006" key="4">
    <source>
        <dbReference type="Google" id="ProtNLM"/>
    </source>
</evidence>
<name>A0A498JEW6_MALDO</name>
<organism evidence="2 3">
    <name type="scientific">Malus domestica</name>
    <name type="common">Apple</name>
    <name type="synonym">Pyrus malus</name>
    <dbReference type="NCBI Taxonomy" id="3750"/>
    <lineage>
        <taxon>Eukaryota</taxon>
        <taxon>Viridiplantae</taxon>
        <taxon>Streptophyta</taxon>
        <taxon>Embryophyta</taxon>
        <taxon>Tracheophyta</taxon>
        <taxon>Spermatophyta</taxon>
        <taxon>Magnoliopsida</taxon>
        <taxon>eudicotyledons</taxon>
        <taxon>Gunneridae</taxon>
        <taxon>Pentapetalae</taxon>
        <taxon>rosids</taxon>
        <taxon>fabids</taxon>
        <taxon>Rosales</taxon>
        <taxon>Rosaceae</taxon>
        <taxon>Amygdaloideae</taxon>
        <taxon>Maleae</taxon>
        <taxon>Malus</taxon>
    </lineage>
</organism>
<keyword evidence="3" id="KW-1185">Reference proteome</keyword>
<dbReference type="EMBL" id="RDQH01000333">
    <property type="protein sequence ID" value="RXH93357.1"/>
    <property type="molecule type" value="Genomic_DNA"/>
</dbReference>
<evidence type="ECO:0000313" key="3">
    <source>
        <dbReference type="Proteomes" id="UP000290289"/>
    </source>
</evidence>
<evidence type="ECO:0000256" key="1">
    <source>
        <dbReference type="SAM" id="MobiDB-lite"/>
    </source>
</evidence>
<feature type="region of interest" description="Disordered" evidence="1">
    <location>
        <begin position="40"/>
        <end position="65"/>
    </location>
</feature>
<dbReference type="Pfam" id="PF00300">
    <property type="entry name" value="His_Phos_1"/>
    <property type="match status" value="2"/>
</dbReference>
<sequence length="322" mass="35543">MWLSKLTKLTPMLSSSFSTQSFTRKALFVSANSASIQLRPLSQNLPEMDADKSQSKSISEASDRPTDHRFQNVVVMRHGDRIDNFEPLWTSQSPRPWDPPLVEEGKVRAFCTGTKLRSGLGFPIHRVFVSPFVRCVETAVQVVTALSATEDPSLSKYESDQPVPVDPSKLKVSIEYGLSEMLNKEAIRGDLAPKDGQWGFNIADLEAMFPAGTVDQTAERVYKELPQWGESVTGARARYVHVIEALADKYPTENLLLVSHGEGVGSSISAFLEGATVYEVEYCAYSELRRPIKNRSSAAGKFEVMVNRGRTGVSYSLPTSGT</sequence>
<accession>A0A498JEW6</accession>
<dbReference type="PANTHER" id="PTHR16469">
    <property type="entry name" value="UBIQUITIN-ASSOCIATED AND SH3 DOMAIN-CONTAINING BA-RELATED"/>
    <property type="match status" value="1"/>
</dbReference>
<dbReference type="STRING" id="3750.A0A498JEW6"/>
<evidence type="ECO:0000313" key="2">
    <source>
        <dbReference type="EMBL" id="RXH93357.1"/>
    </source>
</evidence>
<dbReference type="Gene3D" id="3.40.50.1240">
    <property type="entry name" value="Phosphoglycerate mutase-like"/>
    <property type="match status" value="1"/>
</dbReference>
<dbReference type="Proteomes" id="UP000290289">
    <property type="component" value="Chromosome 7"/>
</dbReference>
<gene>
    <name evidence="2" type="ORF">DVH24_013933</name>
</gene>
<dbReference type="CDD" id="cd07040">
    <property type="entry name" value="HP"/>
    <property type="match status" value="1"/>
</dbReference>
<reference evidence="2 3" key="1">
    <citation type="submission" date="2018-10" db="EMBL/GenBank/DDBJ databases">
        <title>A high-quality apple genome assembly.</title>
        <authorList>
            <person name="Hu J."/>
        </authorList>
    </citation>
    <scope>NUCLEOTIDE SEQUENCE [LARGE SCALE GENOMIC DNA]</scope>
    <source>
        <strain evidence="3">cv. HFTH1</strain>
        <tissue evidence="2">Young leaf</tissue>
    </source>
</reference>
<dbReference type="PANTHER" id="PTHR16469:SF27">
    <property type="entry name" value="UBIQUITIN-ASSOCIATED AND SH3 DOMAIN-CONTAINING BA-RELATED"/>
    <property type="match status" value="1"/>
</dbReference>
<dbReference type="InterPro" id="IPR051710">
    <property type="entry name" value="Phosphatase_SH3-domain"/>
</dbReference>